<evidence type="ECO:0000313" key="4">
    <source>
        <dbReference type="Proteomes" id="UP000231501"/>
    </source>
</evidence>
<dbReference type="RefSeq" id="WP_099860790.1">
    <property type="nucleotide sequence ID" value="NZ_PEOG01000015.1"/>
</dbReference>
<dbReference type="InterPro" id="IPR050266">
    <property type="entry name" value="AB_hydrolase_sf"/>
</dbReference>
<proteinExistence type="predicted"/>
<accession>A0A2G9CBV0</accession>
<evidence type="ECO:0000313" key="3">
    <source>
        <dbReference type="EMBL" id="PIM53901.1"/>
    </source>
</evidence>
<dbReference type="PANTHER" id="PTHR43798">
    <property type="entry name" value="MONOACYLGLYCEROL LIPASE"/>
    <property type="match status" value="1"/>
</dbReference>
<sequence>MSDRPTFGARLMKLLGFAVLATALLAMAFRAPDRPLESLIARWAPPPSDFIELKLPGGQVQLVHFRDQGPRSDTTPIVLLHGTAASLHTWEGWVKSLSATRRVITLDLPGFGLTGPSPLGDYSDDAYGSFLWSFFQQLQISRMVLGGNSMGGGLAWQYAARHPEQVAALVLVDAAGLDLPSAAVPAGFRLPDSRLLHWLAGVFLPRPLVDRSVREVYGDPSRVDAALVDRYFELTLREGNREALTQRLAQRTPGRNVGLLSRIQAPTLILWGGQDRLIPPVAATRLHEAIAHSTVQVFPGLGHVPQEEDPASTVQAVHTFLHSP</sequence>
<dbReference type="OrthoDB" id="9773293at2"/>
<keyword evidence="1 3" id="KW-0378">Hydrolase</keyword>
<gene>
    <name evidence="3" type="ORF">CS062_07170</name>
</gene>
<name>A0A2G9CBV0_9BURK</name>
<evidence type="ECO:0000256" key="1">
    <source>
        <dbReference type="ARBA" id="ARBA00022801"/>
    </source>
</evidence>
<reference evidence="3 4" key="1">
    <citation type="submission" date="2017-11" db="EMBL/GenBank/DDBJ databases">
        <title>Draft genome sequence of Mitsuaria sp. HWN-4.</title>
        <authorList>
            <person name="Gundlapally S.R."/>
        </authorList>
    </citation>
    <scope>NUCLEOTIDE SEQUENCE [LARGE SCALE GENOMIC DNA]</scope>
    <source>
        <strain evidence="3 4">HWN-4</strain>
    </source>
</reference>
<dbReference type="InterPro" id="IPR029058">
    <property type="entry name" value="AB_hydrolase_fold"/>
</dbReference>
<comment type="caution">
    <text evidence="3">The sequence shown here is derived from an EMBL/GenBank/DDBJ whole genome shotgun (WGS) entry which is preliminary data.</text>
</comment>
<dbReference type="Proteomes" id="UP000231501">
    <property type="component" value="Unassembled WGS sequence"/>
</dbReference>
<dbReference type="Gene3D" id="3.40.50.1820">
    <property type="entry name" value="alpha/beta hydrolase"/>
    <property type="match status" value="1"/>
</dbReference>
<dbReference type="Pfam" id="PF00561">
    <property type="entry name" value="Abhydrolase_1"/>
    <property type="match status" value="1"/>
</dbReference>
<keyword evidence="4" id="KW-1185">Reference proteome</keyword>
<feature type="domain" description="AB hydrolase-1" evidence="2">
    <location>
        <begin position="76"/>
        <end position="310"/>
    </location>
</feature>
<protein>
    <submittedName>
        <fullName evidence="3">Alpha/beta hydrolase</fullName>
    </submittedName>
</protein>
<dbReference type="AlphaFoldDB" id="A0A2G9CBV0"/>
<dbReference type="PRINTS" id="PR00111">
    <property type="entry name" value="ABHYDROLASE"/>
</dbReference>
<dbReference type="SUPFAM" id="SSF53474">
    <property type="entry name" value="alpha/beta-Hydrolases"/>
    <property type="match status" value="1"/>
</dbReference>
<organism evidence="3 4">
    <name type="scientific">Roseateles chitinivorans</name>
    <dbReference type="NCBI Taxonomy" id="2917965"/>
    <lineage>
        <taxon>Bacteria</taxon>
        <taxon>Pseudomonadati</taxon>
        <taxon>Pseudomonadota</taxon>
        <taxon>Betaproteobacteria</taxon>
        <taxon>Burkholderiales</taxon>
        <taxon>Sphaerotilaceae</taxon>
        <taxon>Roseateles</taxon>
    </lineage>
</organism>
<dbReference type="PANTHER" id="PTHR43798:SF31">
    <property type="entry name" value="AB HYDROLASE SUPERFAMILY PROTEIN YCLE"/>
    <property type="match status" value="1"/>
</dbReference>
<dbReference type="EMBL" id="PEOG01000015">
    <property type="protein sequence ID" value="PIM53901.1"/>
    <property type="molecule type" value="Genomic_DNA"/>
</dbReference>
<dbReference type="InterPro" id="IPR000073">
    <property type="entry name" value="AB_hydrolase_1"/>
</dbReference>
<dbReference type="GO" id="GO:0016787">
    <property type="term" value="F:hydrolase activity"/>
    <property type="evidence" value="ECO:0007669"/>
    <property type="project" value="UniProtKB-KW"/>
</dbReference>
<dbReference type="GO" id="GO:0016020">
    <property type="term" value="C:membrane"/>
    <property type="evidence" value="ECO:0007669"/>
    <property type="project" value="TreeGrafter"/>
</dbReference>
<evidence type="ECO:0000259" key="2">
    <source>
        <dbReference type="Pfam" id="PF00561"/>
    </source>
</evidence>